<dbReference type="GO" id="GO:0004729">
    <property type="term" value="F:oxygen-dependent protoporphyrinogen oxidase activity"/>
    <property type="evidence" value="ECO:0000318"/>
    <property type="project" value="GO_Central"/>
</dbReference>
<dbReference type="FunCoup" id="A0A1D8PEF0">
    <property type="interactions" value="530"/>
</dbReference>
<dbReference type="KEGG" id="cal:CAALFM_C108880WA"/>
<dbReference type="STRING" id="237561.A0A1D8PEF0"/>
<evidence type="ECO:0000256" key="12">
    <source>
        <dbReference type="ARBA" id="ARBA00047554"/>
    </source>
</evidence>
<keyword evidence="10 13" id="KW-0627">Porphyrin biosynthesis</keyword>
<dbReference type="SMR" id="A0A1D8PEF0"/>
<dbReference type="EMBL" id="CP017623">
    <property type="protein sequence ID" value="AOW26525.1"/>
    <property type="molecule type" value="Genomic_DNA"/>
</dbReference>
<comment type="cofactor">
    <cofactor evidence="13">
        <name>FAD</name>
        <dbReference type="ChEBI" id="CHEBI:57692"/>
    </cofactor>
    <text evidence="13">Binds 1 FAD per subunit.</text>
</comment>
<evidence type="ECO:0000256" key="9">
    <source>
        <dbReference type="ARBA" id="ARBA00023133"/>
    </source>
</evidence>
<evidence type="ECO:0000256" key="13">
    <source>
        <dbReference type="RuleBase" id="RU367069"/>
    </source>
</evidence>
<evidence type="ECO:0000256" key="7">
    <source>
        <dbReference type="ARBA" id="ARBA00023002"/>
    </source>
</evidence>
<evidence type="ECO:0000313" key="18">
    <source>
        <dbReference type="Proteomes" id="UP000000559"/>
    </source>
</evidence>
<dbReference type="RefSeq" id="XP_723433.2">
    <property type="nucleotide sequence ID" value="XM_718340.2"/>
</dbReference>
<keyword evidence="6 13" id="KW-0274">FAD</keyword>
<comment type="function">
    <text evidence="1 13">Catalyzes the 6-electron oxidation of protoporphyrinogen-IX to form protoporphyrin-IX.</text>
</comment>
<dbReference type="FunFam" id="3.50.50.60:FF:000276">
    <property type="entry name" value="Protoporphyrinogen oxidase"/>
    <property type="match status" value="1"/>
</dbReference>
<evidence type="ECO:0000313" key="16">
    <source>
        <dbReference type="CGD" id="CAL0000182679"/>
    </source>
</evidence>
<dbReference type="GO" id="GO:0006782">
    <property type="term" value="P:protoporphyrinogen IX biosynthetic process"/>
    <property type="evidence" value="ECO:0007669"/>
    <property type="project" value="UniProtKB-UniRule"/>
</dbReference>
<evidence type="ECO:0000313" key="17">
    <source>
        <dbReference type="EMBL" id="AOW26525.1"/>
    </source>
</evidence>
<keyword evidence="14" id="KW-0472">Membrane</keyword>
<feature type="transmembrane region" description="Helical" evidence="14">
    <location>
        <begin position="12"/>
        <end position="29"/>
    </location>
</feature>
<dbReference type="VEuPathDB" id="FungiDB:C1_08880W_A"/>
<dbReference type="AlphaFoldDB" id="A0A1D8PEF0"/>
<evidence type="ECO:0000256" key="2">
    <source>
        <dbReference type="ARBA" id="ARBA00005073"/>
    </source>
</evidence>
<keyword evidence="8" id="KW-0496">Mitochondrion</keyword>
<dbReference type="PANTHER" id="PTHR42923">
    <property type="entry name" value="PROTOPORPHYRINOGEN OXIDASE"/>
    <property type="match status" value="1"/>
</dbReference>
<keyword evidence="14" id="KW-1133">Transmembrane helix</keyword>
<organism evidence="17 18">
    <name type="scientific">Candida albicans (strain SC5314 / ATCC MYA-2876)</name>
    <name type="common">Yeast</name>
    <dbReference type="NCBI Taxonomy" id="237561"/>
    <lineage>
        <taxon>Eukaryota</taxon>
        <taxon>Fungi</taxon>
        <taxon>Dikarya</taxon>
        <taxon>Ascomycota</taxon>
        <taxon>Saccharomycotina</taxon>
        <taxon>Pichiomycetes</taxon>
        <taxon>Debaryomycetaceae</taxon>
        <taxon>Candida/Lodderomyces clade</taxon>
        <taxon>Candida</taxon>
    </lineage>
</organism>
<dbReference type="PANTHER" id="PTHR42923:SF3">
    <property type="entry name" value="PROTOPORPHYRINOGEN OXIDASE"/>
    <property type="match status" value="1"/>
</dbReference>
<comment type="similarity">
    <text evidence="3 13">Belongs to the protoporphyrinogen/coproporphyrinogen oxidase family. Protoporphyrinogen oxidase subfamily.</text>
</comment>
<evidence type="ECO:0000256" key="8">
    <source>
        <dbReference type="ARBA" id="ARBA00023128"/>
    </source>
</evidence>
<comment type="subcellular location">
    <subcellularLocation>
        <location evidence="13">Mitochondrion inner membrane</location>
    </subcellularLocation>
</comment>
<dbReference type="Gene3D" id="3.50.50.60">
    <property type="entry name" value="FAD/NAD(P)-binding domain"/>
    <property type="match status" value="1"/>
</dbReference>
<reference evidence="17 18" key="1">
    <citation type="journal article" date="2004" name="Proc. Natl. Acad. Sci. U.S.A.">
        <title>The diploid genome sequence of Candida albicans.</title>
        <authorList>
            <person name="Jones T."/>
            <person name="Federspiel N.A."/>
            <person name="Chibana H."/>
            <person name="Dungan J."/>
            <person name="Kalman S."/>
            <person name="Magee B.B."/>
            <person name="Newport G."/>
            <person name="Thorstenson Y.R."/>
            <person name="Agabian N."/>
            <person name="Magee P.T."/>
            <person name="Davis R.W."/>
            <person name="Scherer S."/>
        </authorList>
    </citation>
    <scope>NUCLEOTIDE SEQUENCE [LARGE SCALE GENOMIC DNA]</scope>
    <source>
        <strain evidence="18">SC5314 / ATCC MYA-2876</strain>
    </source>
</reference>
<dbReference type="SUPFAM" id="SSF51905">
    <property type="entry name" value="FAD/NAD(P)-binding domain"/>
    <property type="match status" value="1"/>
</dbReference>
<evidence type="ECO:0000256" key="14">
    <source>
        <dbReference type="SAM" id="Phobius"/>
    </source>
</evidence>
<dbReference type="InterPro" id="IPR050464">
    <property type="entry name" value="Zeta_carotene_desat/Oxidored"/>
</dbReference>
<dbReference type="OrthoDB" id="438553at2759"/>
<dbReference type="eggNOG" id="KOG1276">
    <property type="taxonomic scope" value="Eukaryota"/>
</dbReference>
<dbReference type="Pfam" id="PF01593">
    <property type="entry name" value="Amino_oxidase"/>
    <property type="match status" value="1"/>
</dbReference>
<dbReference type="SUPFAM" id="SSF54373">
    <property type="entry name" value="FAD-linked reductases, C-terminal domain"/>
    <property type="match status" value="1"/>
</dbReference>
<evidence type="ECO:0000256" key="5">
    <source>
        <dbReference type="ARBA" id="ARBA00022630"/>
    </source>
</evidence>
<dbReference type="NCBIfam" id="TIGR00562">
    <property type="entry name" value="proto_IX_ox"/>
    <property type="match status" value="1"/>
</dbReference>
<evidence type="ECO:0000256" key="4">
    <source>
        <dbReference type="ARBA" id="ARBA00012867"/>
    </source>
</evidence>
<evidence type="ECO:0000256" key="6">
    <source>
        <dbReference type="ARBA" id="ARBA00022827"/>
    </source>
</evidence>
<gene>
    <name evidence="16 17" type="primary">HEM14</name>
    <name evidence="17" type="ordered locus">CAALFM_C108880WA</name>
    <name evidence="16" type="ordered locus">orf19.12209</name>
</gene>
<dbReference type="InterPro" id="IPR004572">
    <property type="entry name" value="Protoporphyrinogen_oxidase"/>
</dbReference>
<keyword evidence="7 13" id="KW-0560">Oxidoreductase</keyword>
<dbReference type="InterPro" id="IPR036188">
    <property type="entry name" value="FAD/NAD-bd_sf"/>
</dbReference>
<keyword evidence="9 13" id="KW-0350">Heme biosynthesis</keyword>
<evidence type="ECO:0000256" key="10">
    <source>
        <dbReference type="ARBA" id="ARBA00023244"/>
    </source>
</evidence>
<name>A0A1D8PEF0_CANAL</name>
<dbReference type="GeneID" id="3634923"/>
<dbReference type="GO" id="GO:0005743">
    <property type="term" value="C:mitochondrial inner membrane"/>
    <property type="evidence" value="ECO:0000318"/>
    <property type="project" value="GO_Central"/>
</dbReference>
<dbReference type="CGD" id="CAL0000182679">
    <property type="gene designation" value="HEM14"/>
</dbReference>
<evidence type="ECO:0000256" key="1">
    <source>
        <dbReference type="ARBA" id="ARBA00002600"/>
    </source>
</evidence>
<proteinExistence type="inferred from homology"/>
<dbReference type="InterPro" id="IPR002937">
    <property type="entry name" value="Amino_oxidase"/>
</dbReference>
<dbReference type="UniPathway" id="UPA00251">
    <property type="reaction ID" value="UER00324"/>
</dbReference>
<sequence>MTLTTLPQNARVAVLGAGISGLTFTYFLSKLRPDLQFTIFEKSKRPGGWMSSPKLHVNNTNESILFEKGPRTLRGVKDGTLLMLDILRKLDLDSQIEVINEKCNANKKYILDSSGEIIQVPNSIGTTIEFLKNVKCVDRKLITGIIKEPFVKPIKEDETIEQFFKRRLGSTVLTDNVASSIIHGIYAGDVGKLSIKSIMSFMKDIENQSGSIVKHIFKSLYSTKKKEEPQLSQELQTYNQLMSPKAELLTLQKTLKQYPMIKLHDGMETLPKYLAEYLINNTNTKIEYNTSIQDIDAVTGKINGESYDHIRSTINTHDLAKTLPTTDPLVPELKSIEYVSIFLTNVYSRSSNLIPKGKPGFGFLSPRYGNVWKNPDALLGTIYDSDIENNVEGLFVDTKPVHNPNNKITIMMGGHYYTNWTIPSNSVNLKIVKDVLTSKLKVDLSKFNLKVIKDGEPLQIDEINDNDLVISYNFHSNCIPQYNLGYQETKDKVNQLLDKGYKLSFGGTVFADGVGVPDCVLNGFKDALKLK</sequence>
<reference evidence="17 18" key="3">
    <citation type="journal article" date="2013" name="Genome Biol.">
        <title>Assembly of a phased diploid Candida albicans genome facilitates allele-specific measurements and provides a simple model for repeat and indel structure.</title>
        <authorList>
            <person name="Muzzey D."/>
            <person name="Schwartz K."/>
            <person name="Weissman J.S."/>
            <person name="Sherlock G."/>
        </authorList>
    </citation>
    <scope>NUCLEOTIDE SEQUENCE [LARGE SCALE GENOMIC DNA]</scope>
    <source>
        <strain evidence="18">SC5314 / ATCC MYA-2876</strain>
    </source>
</reference>
<evidence type="ECO:0000256" key="3">
    <source>
        <dbReference type="ARBA" id="ARBA00010551"/>
    </source>
</evidence>
<dbReference type="InParanoid" id="A0A1D8PEF0"/>
<keyword evidence="14" id="KW-0812">Transmembrane</keyword>
<comment type="catalytic activity">
    <reaction evidence="12 13">
        <text>protoporphyrinogen IX + 3 O2 = protoporphyrin IX + 3 H2O2</text>
        <dbReference type="Rhea" id="RHEA:25576"/>
        <dbReference type="ChEBI" id="CHEBI:15379"/>
        <dbReference type="ChEBI" id="CHEBI:16240"/>
        <dbReference type="ChEBI" id="CHEBI:57306"/>
        <dbReference type="ChEBI" id="CHEBI:57307"/>
        <dbReference type="EC" id="1.3.3.4"/>
    </reaction>
</comment>
<evidence type="ECO:0000256" key="11">
    <source>
        <dbReference type="ARBA" id="ARBA00044160"/>
    </source>
</evidence>
<keyword evidence="18" id="KW-1185">Reference proteome</keyword>
<dbReference type="EC" id="1.3.3.4" evidence="4 13"/>
<reference evidence="17 18" key="2">
    <citation type="journal article" date="2007" name="Genome Biol.">
        <title>Assembly of the Candida albicans genome into sixteen supercontigs aligned on the eight chromosomes.</title>
        <authorList>
            <person name="van het Hoog M."/>
            <person name="Rast T.J."/>
            <person name="Martchenko M."/>
            <person name="Grindle S."/>
            <person name="Dignard D."/>
            <person name="Hogues H."/>
            <person name="Cuomo C."/>
            <person name="Berriman M."/>
            <person name="Scherer S."/>
            <person name="Magee B.B."/>
            <person name="Whiteway M."/>
            <person name="Chibana H."/>
            <person name="Nantel A."/>
            <person name="Magee P.T."/>
        </authorList>
    </citation>
    <scope>GENOME REANNOTATION</scope>
    <source>
        <strain evidence="18">SC5314 / ATCC MYA-2876</strain>
    </source>
</reference>
<protein>
    <recommendedName>
        <fullName evidence="11 13">Protoporphyrinogen oxidase</fullName>
        <ecNumber evidence="4 13">1.3.3.4</ecNumber>
    </recommendedName>
</protein>
<keyword evidence="5 13" id="KW-0285">Flavoprotein</keyword>
<feature type="domain" description="Amine oxidase" evidence="15">
    <location>
        <begin position="19"/>
        <end position="334"/>
    </location>
</feature>
<evidence type="ECO:0000259" key="15">
    <source>
        <dbReference type="Pfam" id="PF01593"/>
    </source>
</evidence>
<comment type="pathway">
    <text evidence="2 13">Porphyrin-containing compound metabolism; protoporphyrin-IX biosynthesis; protoporphyrin-IX from protoporphyrinogen-IX: step 1/1.</text>
</comment>
<dbReference type="Proteomes" id="UP000000559">
    <property type="component" value="Chromosome 1"/>
</dbReference>
<accession>A0A1D8PEF0</accession>